<accession>C5E9V6</accession>
<name>C5E9V6_BIFLI</name>
<dbReference type="EMBL" id="DS990239">
    <property type="protein sequence ID" value="EEQ54800.1"/>
    <property type="molecule type" value="Genomic_DNA"/>
</dbReference>
<gene>
    <name evidence="1" type="ORF">BLIG_00751</name>
</gene>
<dbReference type="HOGENOM" id="CLU_2858739_0_0_11"/>
<proteinExistence type="predicted"/>
<reference evidence="1" key="1">
    <citation type="submission" date="2008-08" db="EMBL/GenBank/DDBJ databases">
        <title>Annotation of Bifidobacterium longum subsp. infantis CCUG 52486.</title>
        <authorList>
            <consortium name="The Broad Institute Genome Sequencing Platform"/>
            <person name="Gougoulias C."/>
            <person name="Tuohy K.M."/>
            <person name="Gibson G.R."/>
            <person name="Ward D."/>
            <person name="Mehta T."/>
            <person name="Young S."/>
            <person name="Jaffe D."/>
            <person name="Gnerre S."/>
            <person name="Berlin A."/>
            <person name="Heiman D."/>
            <person name="Hepburn T."/>
            <person name="Shea T."/>
            <person name="Sykes S."/>
            <person name="Alvarado L."/>
            <person name="Kodira C."/>
            <person name="Borodovsky M."/>
            <person name="Lander E."/>
            <person name="Galagan J."/>
            <person name="Nusbaum C."/>
            <person name="Birren B."/>
        </authorList>
    </citation>
    <scope>NUCLEOTIDE SEQUENCE [LARGE SCALE GENOMIC DNA]</scope>
    <source>
        <strain evidence="1">CCUG 52486</strain>
    </source>
</reference>
<sequence length="64" mass="7101">MVSDVFFDRHGHGSELNKSVAHCRHEIGQSLKMSRIPRNCSLPVRIIKGHQFIAQLASVCSSIA</sequence>
<dbReference type="AlphaFoldDB" id="C5E9V6"/>
<dbReference type="Proteomes" id="UP000005084">
    <property type="component" value="Unassembled WGS sequence"/>
</dbReference>
<organism evidence="1">
    <name type="scientific">Bifidobacterium longum subsp. infantis CCUG 52486</name>
    <dbReference type="NCBI Taxonomy" id="537937"/>
    <lineage>
        <taxon>Bacteria</taxon>
        <taxon>Bacillati</taxon>
        <taxon>Actinomycetota</taxon>
        <taxon>Actinomycetes</taxon>
        <taxon>Bifidobacteriales</taxon>
        <taxon>Bifidobacteriaceae</taxon>
        <taxon>Bifidobacterium</taxon>
    </lineage>
</organism>
<evidence type="ECO:0000313" key="1">
    <source>
        <dbReference type="EMBL" id="EEQ54800.1"/>
    </source>
</evidence>
<protein>
    <submittedName>
        <fullName evidence="1">Uncharacterized protein</fullName>
    </submittedName>
</protein>